<evidence type="ECO:0000256" key="5">
    <source>
        <dbReference type="ARBA" id="ARBA00023098"/>
    </source>
</evidence>
<dbReference type="PANTHER" id="PTHR34043">
    <property type="entry name" value="ALPHA/BETA-HYDROLASES SUPERFAMILY PROTEIN"/>
    <property type="match status" value="1"/>
</dbReference>
<evidence type="ECO:0000259" key="6">
    <source>
        <dbReference type="Pfam" id="PF24708"/>
    </source>
</evidence>
<dbReference type="OrthoDB" id="206848at2759"/>
<proteinExistence type="predicted"/>
<evidence type="ECO:0000256" key="3">
    <source>
        <dbReference type="ARBA" id="ARBA00022729"/>
    </source>
</evidence>
<dbReference type="InterPro" id="IPR056304">
    <property type="entry name" value="Lip-like_C"/>
</dbReference>
<sequence length="419" mass="47214">MSSSIPDNPVSSSSKRECRCLPLVIVEGFLGRTGTTIWGDFQRYLGWECNDCRREVIFSSTGPVSSLHDRACELYYSLVGGIVDYGEEHSRIHGHARYGRTYSEGLYPGWSTEKPLHFLGHSVGGLTIVKLQHLLKYGHFGPCAHPDMIRSVNSISSPFRGTQVVYVLGERTDDAPRIRPFSWGSLLSKAVHLISFMSPLLPETFDLHTESRAMSYHETSFVSLLKQLWKSDWAESKDATPYDVTFESAEERESTSEGTVNPRTFYRSHATYITDVTKDSNIHSPPAFLLFLTPLFFMAQAIASFDFSSLKHAPSFLRPLLGASVDIEHGLLTEVSTNDLRANDGVVPVFSQWHPRSCSTTNCQHSKSKSSPVPGIWYVEELPHTHHLSLVPLWTSSSGQRRYWIKLGRWLREVESHCT</sequence>
<dbReference type="SUPFAM" id="SSF53474">
    <property type="entry name" value="alpha/beta-Hydrolases"/>
    <property type="match status" value="1"/>
</dbReference>
<comment type="subcellular location">
    <subcellularLocation>
        <location evidence="1">Secreted</location>
    </subcellularLocation>
</comment>
<dbReference type="InterPro" id="IPR029058">
    <property type="entry name" value="AB_hydrolase_fold"/>
</dbReference>
<gene>
    <name evidence="7" type="ORF">K435DRAFT_262138</name>
</gene>
<protein>
    <submittedName>
        <fullName evidence="7">Alpha beta-hydrolase</fullName>
    </submittedName>
</protein>
<dbReference type="AlphaFoldDB" id="A0A4S8MWU5"/>
<evidence type="ECO:0000313" key="8">
    <source>
        <dbReference type="Proteomes" id="UP000297245"/>
    </source>
</evidence>
<organism evidence="7 8">
    <name type="scientific">Dendrothele bispora (strain CBS 962.96)</name>
    <dbReference type="NCBI Taxonomy" id="1314807"/>
    <lineage>
        <taxon>Eukaryota</taxon>
        <taxon>Fungi</taxon>
        <taxon>Dikarya</taxon>
        <taxon>Basidiomycota</taxon>
        <taxon>Agaricomycotina</taxon>
        <taxon>Agaricomycetes</taxon>
        <taxon>Agaricomycetidae</taxon>
        <taxon>Agaricales</taxon>
        <taxon>Agaricales incertae sedis</taxon>
        <taxon>Dendrothele</taxon>
    </lineage>
</organism>
<dbReference type="Pfam" id="PF24708">
    <property type="entry name" value="Lip_C"/>
    <property type="match status" value="1"/>
</dbReference>
<dbReference type="GO" id="GO:0006629">
    <property type="term" value="P:lipid metabolic process"/>
    <property type="evidence" value="ECO:0007669"/>
    <property type="project" value="UniProtKB-KW"/>
</dbReference>
<keyword evidence="8" id="KW-1185">Reference proteome</keyword>
<feature type="domain" description="Lipase-like C-terminal" evidence="6">
    <location>
        <begin position="22"/>
        <end position="277"/>
    </location>
</feature>
<dbReference type="GO" id="GO:0005576">
    <property type="term" value="C:extracellular region"/>
    <property type="evidence" value="ECO:0007669"/>
    <property type="project" value="UniProtKB-SubCell"/>
</dbReference>
<dbReference type="PANTHER" id="PTHR34043:SF3">
    <property type="entry name" value="ALPHA_BETA-HYDROLASES SUPERFAMILY PROTEIN"/>
    <property type="match status" value="1"/>
</dbReference>
<evidence type="ECO:0000256" key="4">
    <source>
        <dbReference type="ARBA" id="ARBA00022801"/>
    </source>
</evidence>
<keyword evidence="4 7" id="KW-0378">Hydrolase</keyword>
<dbReference type="EMBL" id="ML179037">
    <property type="protein sequence ID" value="THV07592.1"/>
    <property type="molecule type" value="Genomic_DNA"/>
</dbReference>
<dbReference type="GO" id="GO:0016787">
    <property type="term" value="F:hydrolase activity"/>
    <property type="evidence" value="ECO:0007669"/>
    <property type="project" value="UniProtKB-KW"/>
</dbReference>
<evidence type="ECO:0000313" key="7">
    <source>
        <dbReference type="EMBL" id="THV07592.1"/>
    </source>
</evidence>
<reference evidence="7 8" key="1">
    <citation type="journal article" date="2019" name="Nat. Ecol. Evol.">
        <title>Megaphylogeny resolves global patterns of mushroom evolution.</title>
        <authorList>
            <person name="Varga T."/>
            <person name="Krizsan K."/>
            <person name="Foldi C."/>
            <person name="Dima B."/>
            <person name="Sanchez-Garcia M."/>
            <person name="Sanchez-Ramirez S."/>
            <person name="Szollosi G.J."/>
            <person name="Szarkandi J.G."/>
            <person name="Papp V."/>
            <person name="Albert L."/>
            <person name="Andreopoulos W."/>
            <person name="Angelini C."/>
            <person name="Antonin V."/>
            <person name="Barry K.W."/>
            <person name="Bougher N.L."/>
            <person name="Buchanan P."/>
            <person name="Buyck B."/>
            <person name="Bense V."/>
            <person name="Catcheside P."/>
            <person name="Chovatia M."/>
            <person name="Cooper J."/>
            <person name="Damon W."/>
            <person name="Desjardin D."/>
            <person name="Finy P."/>
            <person name="Geml J."/>
            <person name="Haridas S."/>
            <person name="Hughes K."/>
            <person name="Justo A."/>
            <person name="Karasinski D."/>
            <person name="Kautmanova I."/>
            <person name="Kiss B."/>
            <person name="Kocsube S."/>
            <person name="Kotiranta H."/>
            <person name="LaButti K.M."/>
            <person name="Lechner B.E."/>
            <person name="Liimatainen K."/>
            <person name="Lipzen A."/>
            <person name="Lukacs Z."/>
            <person name="Mihaltcheva S."/>
            <person name="Morgado L.N."/>
            <person name="Niskanen T."/>
            <person name="Noordeloos M.E."/>
            <person name="Ohm R.A."/>
            <person name="Ortiz-Santana B."/>
            <person name="Ovrebo C."/>
            <person name="Racz N."/>
            <person name="Riley R."/>
            <person name="Savchenko A."/>
            <person name="Shiryaev A."/>
            <person name="Soop K."/>
            <person name="Spirin V."/>
            <person name="Szebenyi C."/>
            <person name="Tomsovsky M."/>
            <person name="Tulloss R.E."/>
            <person name="Uehling J."/>
            <person name="Grigoriev I.V."/>
            <person name="Vagvolgyi C."/>
            <person name="Papp T."/>
            <person name="Martin F.M."/>
            <person name="Miettinen O."/>
            <person name="Hibbett D.S."/>
            <person name="Nagy L.G."/>
        </authorList>
    </citation>
    <scope>NUCLEOTIDE SEQUENCE [LARGE SCALE GENOMIC DNA]</scope>
    <source>
        <strain evidence="7 8">CBS 962.96</strain>
    </source>
</reference>
<keyword evidence="3" id="KW-0732">Signal</keyword>
<dbReference type="Gene3D" id="3.40.50.1820">
    <property type="entry name" value="alpha/beta hydrolase"/>
    <property type="match status" value="1"/>
</dbReference>
<dbReference type="Proteomes" id="UP000297245">
    <property type="component" value="Unassembled WGS sequence"/>
</dbReference>
<keyword evidence="5" id="KW-0443">Lipid metabolism</keyword>
<evidence type="ECO:0000256" key="1">
    <source>
        <dbReference type="ARBA" id="ARBA00004613"/>
    </source>
</evidence>
<keyword evidence="2" id="KW-0964">Secreted</keyword>
<name>A0A4S8MWU5_DENBC</name>
<evidence type="ECO:0000256" key="2">
    <source>
        <dbReference type="ARBA" id="ARBA00022525"/>
    </source>
</evidence>
<accession>A0A4S8MWU5</accession>